<evidence type="ECO:0000256" key="5">
    <source>
        <dbReference type="ARBA" id="ARBA00022491"/>
    </source>
</evidence>
<feature type="compositionally biased region" description="Polar residues" evidence="10">
    <location>
        <begin position="277"/>
        <end position="300"/>
    </location>
</feature>
<comment type="similarity">
    <text evidence="3">Belongs to the CNOT2/3/5 family.</text>
</comment>
<dbReference type="InterPro" id="IPR012270">
    <property type="entry name" value="CCR4-NOT_su3/5"/>
</dbReference>
<feature type="compositionally biased region" description="Low complexity" evidence="10">
    <location>
        <begin position="404"/>
        <end position="414"/>
    </location>
</feature>
<dbReference type="Pfam" id="PF13966">
    <property type="entry name" value="zf-RVT"/>
    <property type="match status" value="1"/>
</dbReference>
<feature type="domain" description="CCR4-Not complex component Not N-terminal" evidence="11">
    <location>
        <begin position="4"/>
        <end position="235"/>
    </location>
</feature>
<evidence type="ECO:0000259" key="11">
    <source>
        <dbReference type="Pfam" id="PF04065"/>
    </source>
</evidence>
<feature type="compositionally biased region" description="Low complexity" evidence="10">
    <location>
        <begin position="333"/>
        <end position="349"/>
    </location>
</feature>
<keyword evidence="5" id="KW-0678">Repressor</keyword>
<feature type="region of interest" description="Disordered" evidence="10">
    <location>
        <begin position="110"/>
        <end position="131"/>
    </location>
</feature>
<evidence type="ECO:0000256" key="2">
    <source>
        <dbReference type="ARBA" id="ARBA00004496"/>
    </source>
</evidence>
<evidence type="ECO:0000313" key="14">
    <source>
        <dbReference type="EMBL" id="SPD29336.1"/>
    </source>
</evidence>
<dbReference type="GO" id="GO:0006355">
    <property type="term" value="P:regulation of DNA-templated transcription"/>
    <property type="evidence" value="ECO:0007669"/>
    <property type="project" value="InterPro"/>
</dbReference>
<evidence type="ECO:0008006" key="15">
    <source>
        <dbReference type="Google" id="ProtNLM"/>
    </source>
</evidence>
<evidence type="ECO:0000256" key="6">
    <source>
        <dbReference type="ARBA" id="ARBA00022553"/>
    </source>
</evidence>
<gene>
    <name evidence="14" type="ORF">FSB_LOCUS57218</name>
</gene>
<organism evidence="14">
    <name type="scientific">Fagus sylvatica</name>
    <name type="common">Beechnut</name>
    <dbReference type="NCBI Taxonomy" id="28930"/>
    <lineage>
        <taxon>Eukaryota</taxon>
        <taxon>Viridiplantae</taxon>
        <taxon>Streptophyta</taxon>
        <taxon>Embryophyta</taxon>
        <taxon>Tracheophyta</taxon>
        <taxon>Spermatophyta</taxon>
        <taxon>Magnoliopsida</taxon>
        <taxon>eudicotyledons</taxon>
        <taxon>Gunneridae</taxon>
        <taxon>Pentapetalae</taxon>
        <taxon>rosids</taxon>
        <taxon>fabids</taxon>
        <taxon>Fagales</taxon>
        <taxon>Fagaceae</taxon>
        <taxon>Fagus</taxon>
    </lineage>
</organism>
<dbReference type="GO" id="GO:0030015">
    <property type="term" value="C:CCR4-NOT core complex"/>
    <property type="evidence" value="ECO:0007669"/>
    <property type="project" value="InterPro"/>
</dbReference>
<dbReference type="Gene3D" id="2.30.30.1020">
    <property type="entry name" value="CCR4-NOT complex subunit 2/3/5, C-terminal domain"/>
    <property type="match status" value="1"/>
</dbReference>
<proteinExistence type="inferred from homology"/>
<keyword evidence="4" id="KW-0963">Cytoplasm</keyword>
<evidence type="ECO:0000259" key="12">
    <source>
        <dbReference type="Pfam" id="PF04153"/>
    </source>
</evidence>
<sequence>MGASRKLQGEIDRVLKKVQEGVDVFDSIWNKVYDTDNANQKEKFEADLKKEIKKLQRYRDQIKTWIQSSEIKDKKVSASYEQALVDARKLIEREMERFKICEKETKTKAFSKEGLGQQPKTDPKEKAKSETRDWLNNVVGELESQIDSFEAEMEGLSVKKGKTRPPRLTHLETSITRHKAHIMKLELILRLLDNDELSPEQVNDVKDFLEDYVDRNQEDFDEFSDVDELYNTLPLDKVESLEDLVIIGPPSLVKGTPVLSLKTSLVASAPEVPAPATPNQSVVQEQVEDTASQDSNSDTVARTPPPKNSVIGSSAVSTPVGSHATPTVSVHNLSGVPTTTTSLPGSGSVRGVMENSGPVNPSSPLSLPTSTKEEDSFPGRRSSPSLSDTGLVRGIGRGGLSSQPSASVPLSPSNVVPSNGAVGAVPIASDMAKRNILGADDRLGSSGMVQPLVSPLSNRMILPQAAKANDGTGLIDTSNVGDPATIGGRVFSPPVVPGMQWRPGSNFQNQNEAHIRMGWDVFSSHFGFDVGLGDRVLFWHDRWCSDRPLKEIFSAFFGCFLNQDDSVASVLDSQRLGSPLAFPWKIIWGVKSPRRVAFFMWTVAWGRILTCDNLRKRGLVLAGWCCKCKGADESVDRLFIHCWAARLLWSSVFRTVGLDWVFPNRVLDLLFGWWNWFGKKTSRVWNLIPSCLMWTIWWERNNRTFENKELAMDKLLEFFYGVLFDWSRAWGFTSPSGQFRGRTEITPDQREKFLQKLQQVQQQGHGTILSMPPLAGGNHKQFSAQQQSPLLQQFNSQSSSVPQAGLGLGVQAPGLNNVTSATLQQQPNNIHQQSNQQALMSAGPKDADVGHVKVEEQQQQNLPDDSTVDASTGSGLGKNLMNDDDLKTSHAIDTPAGVSGSLIEPAQVPRDTDLSPGQPLQSNQPSASLGVIGRRSVSDLGAIGDNLGGSTVNSGGMHDQLYNLQMLEAAYYKLPQPKDSERARSYTPRHPAITPPSYPQVQAPIVNNPAFWERLGLDVNSTDTLFFAFYYQQNTYQQYLAAKELKKQSWRYHRKYNTWFQRHEEPKVATDEYEQGTYVYFDFHIASDDLQHGWQVIQAKNWPLLGSMDYRRGTLMEEV</sequence>
<evidence type="ECO:0000256" key="3">
    <source>
        <dbReference type="ARBA" id="ARBA00007682"/>
    </source>
</evidence>
<feature type="region of interest" description="Disordered" evidence="10">
    <location>
        <begin position="828"/>
        <end position="847"/>
    </location>
</feature>
<feature type="domain" description="Reverse transcriptase zinc-binding" evidence="13">
    <location>
        <begin position="568"/>
        <end position="649"/>
    </location>
</feature>
<name>A0A2N9IVA7_FAGSY</name>
<dbReference type="GO" id="GO:0005634">
    <property type="term" value="C:nucleus"/>
    <property type="evidence" value="ECO:0007669"/>
    <property type="project" value="UniProtKB-SubCell"/>
</dbReference>
<keyword evidence="9" id="KW-0539">Nucleus</keyword>
<evidence type="ECO:0000256" key="1">
    <source>
        <dbReference type="ARBA" id="ARBA00004123"/>
    </source>
</evidence>
<reference evidence="14" key="1">
    <citation type="submission" date="2018-02" db="EMBL/GenBank/DDBJ databases">
        <authorList>
            <person name="Cohen D.B."/>
            <person name="Kent A.D."/>
        </authorList>
    </citation>
    <scope>NUCLEOTIDE SEQUENCE</scope>
</reference>
<keyword evidence="7" id="KW-0805">Transcription regulation</keyword>
<feature type="region of interest" description="Disordered" evidence="10">
    <location>
        <begin position="272"/>
        <end position="414"/>
    </location>
</feature>
<accession>A0A2N9IVA7</accession>
<feature type="compositionally biased region" description="Polar residues" evidence="10">
    <location>
        <begin position="310"/>
        <end position="332"/>
    </location>
</feature>
<feature type="domain" description="NOT2/NOT3/NOT5 C-terminal" evidence="12">
    <location>
        <begin position="971"/>
        <end position="1084"/>
    </location>
</feature>
<dbReference type="InterPro" id="IPR040168">
    <property type="entry name" value="Not2/3/5"/>
</dbReference>
<protein>
    <recommendedName>
        <fullName evidence="15">NOT2/NOT3/NOT5 C-terminal domain-containing protein</fullName>
    </recommendedName>
</protein>
<evidence type="ECO:0000256" key="9">
    <source>
        <dbReference type="ARBA" id="ARBA00023242"/>
    </source>
</evidence>
<dbReference type="PANTHER" id="PTHR23326">
    <property type="entry name" value="CCR4 NOT-RELATED"/>
    <property type="match status" value="1"/>
</dbReference>
<dbReference type="FunFam" id="2.30.30.1020:FF:000003">
    <property type="entry name" value="CCR4-NOT transcription complex subunit 3 isoform X1"/>
    <property type="match status" value="1"/>
</dbReference>
<dbReference type="Pfam" id="PF04065">
    <property type="entry name" value="Not3"/>
    <property type="match status" value="1"/>
</dbReference>
<dbReference type="InterPro" id="IPR007207">
    <property type="entry name" value="Not_N"/>
</dbReference>
<evidence type="ECO:0000259" key="13">
    <source>
        <dbReference type="Pfam" id="PF13966"/>
    </source>
</evidence>
<dbReference type="Pfam" id="PF04153">
    <property type="entry name" value="NOT2_3_5_C"/>
    <property type="match status" value="1"/>
</dbReference>
<evidence type="ECO:0000256" key="10">
    <source>
        <dbReference type="SAM" id="MobiDB-lite"/>
    </source>
</evidence>
<evidence type="ECO:0000256" key="8">
    <source>
        <dbReference type="ARBA" id="ARBA00023163"/>
    </source>
</evidence>
<evidence type="ECO:0000256" key="7">
    <source>
        <dbReference type="ARBA" id="ARBA00023015"/>
    </source>
</evidence>
<keyword evidence="6" id="KW-0597">Phosphoprotein</keyword>
<dbReference type="InterPro" id="IPR026960">
    <property type="entry name" value="RVT-Znf"/>
</dbReference>
<dbReference type="PIRSF" id="PIRSF005290">
    <property type="entry name" value="NOT_su_3_5"/>
    <property type="match status" value="1"/>
</dbReference>
<feature type="compositionally biased region" description="Polar residues" evidence="10">
    <location>
        <begin position="918"/>
        <end position="927"/>
    </location>
</feature>
<evidence type="ECO:0000256" key="4">
    <source>
        <dbReference type="ARBA" id="ARBA00022490"/>
    </source>
</evidence>
<feature type="region of interest" description="Disordered" evidence="10">
    <location>
        <begin position="857"/>
        <end position="931"/>
    </location>
</feature>
<feature type="compositionally biased region" description="Polar residues" evidence="10">
    <location>
        <begin position="857"/>
        <end position="873"/>
    </location>
</feature>
<keyword evidence="8" id="KW-0804">Transcription</keyword>
<feature type="compositionally biased region" description="Basic and acidic residues" evidence="10">
    <location>
        <begin position="121"/>
        <end position="131"/>
    </location>
</feature>
<comment type="subcellular location">
    <subcellularLocation>
        <location evidence="2">Cytoplasm</location>
    </subcellularLocation>
    <subcellularLocation>
        <location evidence="1">Nucleus</location>
    </subcellularLocation>
</comment>
<feature type="compositionally biased region" description="Polar residues" evidence="10">
    <location>
        <begin position="828"/>
        <end position="839"/>
    </location>
</feature>
<dbReference type="EMBL" id="OIVN01006270">
    <property type="protein sequence ID" value="SPD29336.1"/>
    <property type="molecule type" value="Genomic_DNA"/>
</dbReference>
<dbReference type="InterPro" id="IPR038635">
    <property type="entry name" value="CCR4-NOT_su2/3/5_C_sf"/>
</dbReference>
<dbReference type="GO" id="GO:0005737">
    <property type="term" value="C:cytoplasm"/>
    <property type="evidence" value="ECO:0007669"/>
    <property type="project" value="UniProtKB-SubCell"/>
</dbReference>
<dbReference type="InterPro" id="IPR007282">
    <property type="entry name" value="NOT2/3/5_C"/>
</dbReference>
<dbReference type="AlphaFoldDB" id="A0A2N9IVA7"/>